<reference evidence="4" key="1">
    <citation type="journal article" date="2023" name="Commun. Biol.">
        <title>Genome analysis of Parmales, the sister group of diatoms, reveals the evolutionary specialization of diatoms from phago-mixotrophs to photoautotrophs.</title>
        <authorList>
            <person name="Ban H."/>
            <person name="Sato S."/>
            <person name="Yoshikawa S."/>
            <person name="Yamada K."/>
            <person name="Nakamura Y."/>
            <person name="Ichinomiya M."/>
            <person name="Sato N."/>
            <person name="Blanc-Mathieu R."/>
            <person name="Endo H."/>
            <person name="Kuwata A."/>
            <person name="Ogata H."/>
        </authorList>
    </citation>
    <scope>NUCLEOTIDE SEQUENCE [LARGE SCALE GENOMIC DNA]</scope>
    <source>
        <strain evidence="4">NIES 3700</strain>
    </source>
</reference>
<keyword evidence="4" id="KW-1185">Reference proteome</keyword>
<evidence type="ECO:0000313" key="3">
    <source>
        <dbReference type="EMBL" id="GMI14523.1"/>
    </source>
</evidence>
<feature type="transmembrane region" description="Helical" evidence="2">
    <location>
        <begin position="38"/>
        <end position="60"/>
    </location>
</feature>
<organism evidence="3 4">
    <name type="scientific">Triparma laevis f. longispina</name>
    <dbReference type="NCBI Taxonomy" id="1714387"/>
    <lineage>
        <taxon>Eukaryota</taxon>
        <taxon>Sar</taxon>
        <taxon>Stramenopiles</taxon>
        <taxon>Ochrophyta</taxon>
        <taxon>Bolidophyceae</taxon>
        <taxon>Parmales</taxon>
        <taxon>Triparmaceae</taxon>
        <taxon>Triparma</taxon>
    </lineage>
</organism>
<feature type="region of interest" description="Disordered" evidence="1">
    <location>
        <begin position="72"/>
        <end position="136"/>
    </location>
</feature>
<evidence type="ECO:0000256" key="1">
    <source>
        <dbReference type="SAM" id="MobiDB-lite"/>
    </source>
</evidence>
<keyword evidence="2" id="KW-0812">Transmembrane</keyword>
<gene>
    <name evidence="3" type="ORF">TrLO_g4896</name>
</gene>
<feature type="compositionally biased region" description="Basic and acidic residues" evidence="1">
    <location>
        <begin position="1"/>
        <end position="16"/>
    </location>
</feature>
<dbReference type="Proteomes" id="UP001165122">
    <property type="component" value="Unassembled WGS sequence"/>
</dbReference>
<accession>A0A9W7KWN9</accession>
<comment type="caution">
    <text evidence="3">The sequence shown here is derived from an EMBL/GenBank/DDBJ whole genome shotgun (WGS) entry which is preliminary data.</text>
</comment>
<feature type="compositionally biased region" description="Polar residues" evidence="1">
    <location>
        <begin position="72"/>
        <end position="81"/>
    </location>
</feature>
<protein>
    <submittedName>
        <fullName evidence="3">Uncharacterized protein</fullName>
    </submittedName>
</protein>
<dbReference type="EMBL" id="BRXW01000214">
    <property type="protein sequence ID" value="GMI14523.1"/>
    <property type="molecule type" value="Genomic_DNA"/>
</dbReference>
<evidence type="ECO:0000313" key="4">
    <source>
        <dbReference type="Proteomes" id="UP001165122"/>
    </source>
</evidence>
<feature type="region of interest" description="Disordered" evidence="1">
    <location>
        <begin position="1"/>
        <end position="39"/>
    </location>
</feature>
<dbReference type="AlphaFoldDB" id="A0A9W7KWN9"/>
<sequence length="136" mass="15677">MPRKKAGDCDDCDHCQNHSTPSNSSKHSERPKRRGPPAWLGSVPLYMLLFLIMILAYGVVSSFTRNSIMMSHSIAGSTGESSNRRRKKKNLRRKEAREKENRMKQDRNERNTEWLKEQNGKINIRDPVHDEQGGEV</sequence>
<keyword evidence="2" id="KW-0472">Membrane</keyword>
<proteinExistence type="predicted"/>
<evidence type="ECO:0000256" key="2">
    <source>
        <dbReference type="SAM" id="Phobius"/>
    </source>
</evidence>
<keyword evidence="2" id="KW-1133">Transmembrane helix</keyword>
<name>A0A9W7KWN9_9STRA</name>
<feature type="compositionally biased region" description="Basic and acidic residues" evidence="1">
    <location>
        <begin position="93"/>
        <end position="136"/>
    </location>
</feature>